<proteinExistence type="predicted"/>
<dbReference type="AlphaFoldDB" id="A0A915HHK7"/>
<dbReference type="Proteomes" id="UP000887565">
    <property type="component" value="Unplaced"/>
</dbReference>
<accession>A0A915HHK7</accession>
<protein>
    <submittedName>
        <fullName evidence="2">Uncharacterized protein</fullName>
    </submittedName>
</protein>
<evidence type="ECO:0000313" key="2">
    <source>
        <dbReference type="WBParaSite" id="nRc.2.0.1.t00914-RA"/>
    </source>
</evidence>
<organism evidence="1 2">
    <name type="scientific">Romanomermis culicivorax</name>
    <name type="common">Nematode worm</name>
    <dbReference type="NCBI Taxonomy" id="13658"/>
    <lineage>
        <taxon>Eukaryota</taxon>
        <taxon>Metazoa</taxon>
        <taxon>Ecdysozoa</taxon>
        <taxon>Nematoda</taxon>
        <taxon>Enoplea</taxon>
        <taxon>Dorylaimia</taxon>
        <taxon>Mermithida</taxon>
        <taxon>Mermithoidea</taxon>
        <taxon>Mermithidae</taxon>
        <taxon>Romanomermis</taxon>
    </lineage>
</organism>
<reference evidence="2" key="1">
    <citation type="submission" date="2022-11" db="UniProtKB">
        <authorList>
            <consortium name="WormBaseParasite"/>
        </authorList>
    </citation>
    <scope>IDENTIFICATION</scope>
</reference>
<keyword evidence="1" id="KW-1185">Reference proteome</keyword>
<name>A0A915HHK7_ROMCU</name>
<sequence length="226" mass="25708">MDDYGYNRKEQAQLWLKPWHKIFTVSGYVSQKFRKRQSRHSEMTVATPNHLAVATPKQLEEPLQRCTLRAQLLYPKSKPNENFEGRIAAKFIFKIMVGLLTMTDKYLLYDTPSSMITLVVSFRPAKIRISISTIPMHCSEDSMMAGKNDSSSFHLFSYFIKNFCCGRSEQGFPVFLQAILSVTVDSRTNSSTIINEFIKEPALGSDMNVSDKYLSSKIDSVDSTTS</sequence>
<evidence type="ECO:0000313" key="1">
    <source>
        <dbReference type="Proteomes" id="UP000887565"/>
    </source>
</evidence>
<dbReference type="WBParaSite" id="nRc.2.0.1.t00914-RA">
    <property type="protein sequence ID" value="nRc.2.0.1.t00914-RA"/>
    <property type="gene ID" value="nRc.2.0.1.g00914"/>
</dbReference>